<evidence type="ECO:0000256" key="3">
    <source>
        <dbReference type="PROSITE-ProRule" id="PRU00023"/>
    </source>
</evidence>
<proteinExistence type="predicted"/>
<protein>
    <submittedName>
        <fullName evidence="5">Uncharacterized protein</fullName>
    </submittedName>
</protein>
<evidence type="ECO:0000256" key="2">
    <source>
        <dbReference type="ARBA" id="ARBA00023043"/>
    </source>
</evidence>
<feature type="region of interest" description="Disordered" evidence="4">
    <location>
        <begin position="1"/>
        <end position="34"/>
    </location>
</feature>
<dbReference type="PANTHER" id="PTHR24198:SF194">
    <property type="entry name" value="INVERSIN-A"/>
    <property type="match status" value="1"/>
</dbReference>
<feature type="repeat" description="ANK" evidence="3">
    <location>
        <begin position="1511"/>
        <end position="1543"/>
    </location>
</feature>
<feature type="repeat" description="ANK" evidence="3">
    <location>
        <begin position="1066"/>
        <end position="1098"/>
    </location>
</feature>
<feature type="repeat" description="ANK" evidence="3">
    <location>
        <begin position="934"/>
        <end position="966"/>
    </location>
</feature>
<feature type="repeat" description="ANK" evidence="3">
    <location>
        <begin position="1099"/>
        <end position="1131"/>
    </location>
</feature>
<dbReference type="SMART" id="SM00248">
    <property type="entry name" value="ANK"/>
    <property type="match status" value="18"/>
</dbReference>
<dbReference type="InterPro" id="IPR002110">
    <property type="entry name" value="Ankyrin_rpt"/>
</dbReference>
<organism evidence="5 6">
    <name type="scientific">Zophobas morio</name>
    <dbReference type="NCBI Taxonomy" id="2755281"/>
    <lineage>
        <taxon>Eukaryota</taxon>
        <taxon>Metazoa</taxon>
        <taxon>Ecdysozoa</taxon>
        <taxon>Arthropoda</taxon>
        <taxon>Hexapoda</taxon>
        <taxon>Insecta</taxon>
        <taxon>Pterygota</taxon>
        <taxon>Neoptera</taxon>
        <taxon>Endopterygota</taxon>
        <taxon>Coleoptera</taxon>
        <taxon>Polyphaga</taxon>
        <taxon>Cucujiformia</taxon>
        <taxon>Tenebrionidae</taxon>
        <taxon>Zophobas</taxon>
    </lineage>
</organism>
<feature type="repeat" description="ANK" evidence="3">
    <location>
        <begin position="1033"/>
        <end position="1065"/>
    </location>
</feature>
<dbReference type="Gene3D" id="3.40.50.300">
    <property type="entry name" value="P-loop containing nucleotide triphosphate hydrolases"/>
    <property type="match status" value="1"/>
</dbReference>
<feature type="repeat" description="ANK" evidence="3">
    <location>
        <begin position="1476"/>
        <end position="1510"/>
    </location>
</feature>
<dbReference type="EMBL" id="JALNTZ010000004">
    <property type="protein sequence ID" value="KAJ3656036.1"/>
    <property type="molecule type" value="Genomic_DNA"/>
</dbReference>
<evidence type="ECO:0000256" key="1">
    <source>
        <dbReference type="ARBA" id="ARBA00022737"/>
    </source>
</evidence>
<feature type="compositionally biased region" description="Basic and acidic residues" evidence="4">
    <location>
        <begin position="1"/>
        <end position="12"/>
    </location>
</feature>
<feature type="repeat" description="ANK" evidence="3">
    <location>
        <begin position="1443"/>
        <end position="1475"/>
    </location>
</feature>
<keyword evidence="1" id="KW-0677">Repeat</keyword>
<dbReference type="InterPro" id="IPR027417">
    <property type="entry name" value="P-loop_NTPase"/>
</dbReference>
<name>A0AA38IKW1_9CUCU</name>
<feature type="repeat" description="ANK" evidence="3">
    <location>
        <begin position="1323"/>
        <end position="1355"/>
    </location>
</feature>
<evidence type="ECO:0000256" key="4">
    <source>
        <dbReference type="SAM" id="MobiDB-lite"/>
    </source>
</evidence>
<keyword evidence="6" id="KW-1185">Reference proteome</keyword>
<feature type="repeat" description="ANK" evidence="3">
    <location>
        <begin position="1290"/>
        <end position="1322"/>
    </location>
</feature>
<dbReference type="Pfam" id="PF12796">
    <property type="entry name" value="Ank_2"/>
    <property type="match status" value="7"/>
</dbReference>
<evidence type="ECO:0000313" key="5">
    <source>
        <dbReference type="EMBL" id="KAJ3656036.1"/>
    </source>
</evidence>
<dbReference type="PROSITE" id="PS50088">
    <property type="entry name" value="ANK_REPEAT"/>
    <property type="match status" value="12"/>
</dbReference>
<dbReference type="InterPro" id="IPR036770">
    <property type="entry name" value="Ankyrin_rpt-contain_sf"/>
</dbReference>
<dbReference type="SUPFAM" id="SSF48403">
    <property type="entry name" value="Ankyrin repeat"/>
    <property type="match status" value="3"/>
</dbReference>
<comment type="caution">
    <text evidence="5">The sequence shown here is derived from an EMBL/GenBank/DDBJ whole genome shotgun (WGS) entry which is preliminary data.</text>
</comment>
<feature type="repeat" description="ANK" evidence="3">
    <location>
        <begin position="1229"/>
        <end position="1257"/>
    </location>
</feature>
<dbReference type="Proteomes" id="UP001168821">
    <property type="component" value="Unassembled WGS sequence"/>
</dbReference>
<feature type="repeat" description="ANK" evidence="3">
    <location>
        <begin position="967"/>
        <end position="999"/>
    </location>
</feature>
<dbReference type="PANTHER" id="PTHR24198">
    <property type="entry name" value="ANKYRIN REPEAT AND PROTEIN KINASE DOMAIN-CONTAINING PROTEIN"/>
    <property type="match status" value="1"/>
</dbReference>
<dbReference type="Gene3D" id="1.25.40.20">
    <property type="entry name" value="Ankyrin repeat-containing domain"/>
    <property type="match status" value="2"/>
</dbReference>
<keyword evidence="2 3" id="KW-0040">ANK repeat</keyword>
<evidence type="ECO:0000313" key="6">
    <source>
        <dbReference type="Proteomes" id="UP001168821"/>
    </source>
</evidence>
<accession>A0AA38IKW1</accession>
<gene>
    <name evidence="5" type="ORF">Zmor_015139</name>
</gene>
<reference evidence="5" key="1">
    <citation type="journal article" date="2023" name="G3 (Bethesda)">
        <title>Whole genome assemblies of Zophobas morio and Tenebrio molitor.</title>
        <authorList>
            <person name="Kaur S."/>
            <person name="Stinson S.A."/>
            <person name="diCenzo G.C."/>
        </authorList>
    </citation>
    <scope>NUCLEOTIDE SEQUENCE</scope>
    <source>
        <strain evidence="5">QUZm001</strain>
    </source>
</reference>
<dbReference type="Pfam" id="PF00023">
    <property type="entry name" value="Ank"/>
    <property type="match status" value="1"/>
</dbReference>
<dbReference type="PRINTS" id="PR01415">
    <property type="entry name" value="ANKYRIN"/>
</dbReference>
<feature type="repeat" description="ANK" evidence="3">
    <location>
        <begin position="1000"/>
        <end position="1032"/>
    </location>
</feature>
<dbReference type="PROSITE" id="PS50297">
    <property type="entry name" value="ANK_REP_REGION"/>
    <property type="match status" value="11"/>
</dbReference>
<sequence length="1571" mass="178807">MSALRNHVDSENQGKSTTSTRSGEKKFKKRGGTTDKGKDYEHLYMAHLILRLTLDDDVENFYLSSNDEDFGDFDDVVVDIVFKDRTETYAIQLKHVDKKTPLGRAQLTAKTGKKNFGIQKYYDTFNNCSRLKQDVKVILFTNTSLNMDEAKEFDFGQLSVKFVPSEENKILNTSGKISCCHTLKNNQDGSSKYDAFFEKFYLYTDQADVTQLANDLREMLKKNFMCDESIVNQYLQFITQWSMKAGNKLKLDKSWMTRFITLCVLSPHVRPLSFDATRSVNEKETIFREVVSKFDFSIIDERNYEKISHLWSDTINELQDLTEAGKINGKYLLFLKTLRVKEDLYRDDPLKVNKLMWLLGKCPLVVQECPQVYGTFKIGCKNVIMLKAATKSVDENNKTTLGQNVFQKLSDLKEQVELYEKILTTFTYSIEGQKETALRHLLEECEKIDSLITSDKVVEMLEGQLPIGNQKEVLPPSHVERSLSKILIDFEFLKCNSEKRVVLVSSAPDLQHFENLLPDTELKEISNIGEIEAVESSDSQQIYKCKKHISLKQFSDALMKTPRMEVHHFRYFNKQYLEWIRSENYDSQSQHFKELAGFRLNDEFNIYSLHQSQLFNSGEQDVNIVCAEPGMGKSTENGADAEKFKEYIFTNIRKKCSDIDQQVLKAMLERNKIQVIWDDLDEVLDDTLEVILSLVQTLVKSGVRQWLTSRNNLKTKLENRLGTFSRNITQFDDQEQRDYIKERLQIPADDLTTTFNKIKKNIMSFPNYQILGIPLQIYMLTELFLKDKEKYLSLLDTAFTVVDLYQHFVDEKFKVFYQEKSKFDLSVEGMFETFENQKEAKIKYYKTVAARFYLEDISVTNTDVDFEIQLKCFLQEIENRGDAVGFICQFAKIKLDVPNTKGQFLTHYAAKHNLHKTLKLLNAKNSNWDAVDANGRFAIHIACAEANVLTVKSLISINCDINVPDANGSFPIHYSCKNNRIRSTEVLLDNGAKINVFDRGGWLPIHYACQNLHKNFITLLVTKGAELNVPSPRGWMPLHLMCEKGYFALAKLLMLHGADLNVLDGKRHLPIHYICEQGDVEMVKLMVTNGAKVDVPDKSVRFPIHYMCQNGDVDVVELLVANGAKFDVVDVDGRLPIHYACDNYCHMYEILPEHYTDTVRLLIKESAKTDIPDTNGKLPIHYMCEQGAGDIVELLIKTDKTADANNFLPLHNACENRCFDIDLNVLDSSGCSPLHYAIKSGKIDLVNLLVANGAKVDFPYGKTLFLLRNACQNRHVDTMIFLLENGTKINNELEIHIACQKGYLDVLKILIAYGMKIDAPDDFGRLPLHCACERGDVDIVDLLLAKDAEVNIPDSYGNLPTHFACFNDEFGAQIISLLLEKDASISVPNIKGYLPIHFASGLGSTITNGSYYVLDFEFAGKINNNVLRLLVEHDASLNTPNPNGLLPIHSMCESGEIDLVKLLVSNGGNVNASDASGRLPIHYACESTVCTDEIVLFLIKEGADVNAADVDGVLPIHVACAKGNLGMVKLLIAHGADINIPDKYGLLAHDYAWGKYRRHRKIRTYLRENFK</sequence>